<dbReference type="AlphaFoldDB" id="A0AAN7ULE8"/>
<reference evidence="1 2" key="1">
    <citation type="submission" date="2023-10" db="EMBL/GenBank/DDBJ databases">
        <title>Draft genome sequence of Xylaria bambusicola isolate GMP-LS, the root and basal stem rot pathogen of sugarcane in Indonesia.</title>
        <authorList>
            <person name="Selvaraj P."/>
            <person name="Muralishankar V."/>
            <person name="Muruganantham S."/>
            <person name="Sp S."/>
            <person name="Haryani S."/>
            <person name="Lau K.J.X."/>
            <person name="Naqvi N.I."/>
        </authorList>
    </citation>
    <scope>NUCLEOTIDE SEQUENCE [LARGE SCALE GENOMIC DNA]</scope>
    <source>
        <strain evidence="1">GMP-LS</strain>
    </source>
</reference>
<evidence type="ECO:0000313" key="1">
    <source>
        <dbReference type="EMBL" id="KAK5629418.1"/>
    </source>
</evidence>
<protein>
    <submittedName>
        <fullName evidence="1">Uncharacterized protein</fullName>
    </submittedName>
</protein>
<evidence type="ECO:0000313" key="2">
    <source>
        <dbReference type="Proteomes" id="UP001305414"/>
    </source>
</evidence>
<organism evidence="1 2">
    <name type="scientific">Xylaria bambusicola</name>
    <dbReference type="NCBI Taxonomy" id="326684"/>
    <lineage>
        <taxon>Eukaryota</taxon>
        <taxon>Fungi</taxon>
        <taxon>Dikarya</taxon>
        <taxon>Ascomycota</taxon>
        <taxon>Pezizomycotina</taxon>
        <taxon>Sordariomycetes</taxon>
        <taxon>Xylariomycetidae</taxon>
        <taxon>Xylariales</taxon>
        <taxon>Xylariaceae</taxon>
        <taxon>Xylaria</taxon>
    </lineage>
</organism>
<accession>A0AAN7ULE8</accession>
<name>A0AAN7ULE8_9PEZI</name>
<keyword evidence="2" id="KW-1185">Reference proteome</keyword>
<dbReference type="EMBL" id="JAWHQM010000011">
    <property type="protein sequence ID" value="KAK5629418.1"/>
    <property type="molecule type" value="Genomic_DNA"/>
</dbReference>
<sequence>MAPTHNTKTLTISIGQSGLRLEENERIVKRGLLLGFLKGSEACVGGNNFYQPGGDDSIDTSTVVSPAEVVMELRLVPAPAEIFLNIVRYLNKPYTLRGHKNIWQSWDIWDPWSIYFPNPR</sequence>
<proteinExistence type="predicted"/>
<comment type="caution">
    <text evidence="1">The sequence shown here is derived from an EMBL/GenBank/DDBJ whole genome shotgun (WGS) entry which is preliminary data.</text>
</comment>
<dbReference type="Proteomes" id="UP001305414">
    <property type="component" value="Unassembled WGS sequence"/>
</dbReference>
<gene>
    <name evidence="1" type="ORF">RRF57_005133</name>
</gene>